<gene>
    <name evidence="1" type="ORF">AHMF7616_04945</name>
</gene>
<dbReference type="AlphaFoldDB" id="A0A369QNJ7"/>
<dbReference type="EMBL" id="QASA01000001">
    <property type="protein sequence ID" value="RDC66314.1"/>
    <property type="molecule type" value="Genomic_DNA"/>
</dbReference>
<dbReference type="Proteomes" id="UP000253919">
    <property type="component" value="Unassembled WGS sequence"/>
</dbReference>
<name>A0A369QNJ7_9BACT</name>
<dbReference type="OrthoDB" id="956078at2"/>
<accession>A0A369QNJ7</accession>
<organism evidence="1 2">
    <name type="scientific">Adhaeribacter pallidiroseus</name>
    <dbReference type="NCBI Taxonomy" id="2072847"/>
    <lineage>
        <taxon>Bacteria</taxon>
        <taxon>Pseudomonadati</taxon>
        <taxon>Bacteroidota</taxon>
        <taxon>Cytophagia</taxon>
        <taxon>Cytophagales</taxon>
        <taxon>Hymenobacteraceae</taxon>
        <taxon>Adhaeribacter</taxon>
    </lineage>
</organism>
<comment type="caution">
    <text evidence="1">The sequence shown here is derived from an EMBL/GenBank/DDBJ whole genome shotgun (WGS) entry which is preliminary data.</text>
</comment>
<proteinExistence type="predicted"/>
<evidence type="ECO:0000313" key="1">
    <source>
        <dbReference type="EMBL" id="RDC66314.1"/>
    </source>
</evidence>
<protein>
    <recommendedName>
        <fullName evidence="3">N-acetyltransferase domain-containing protein</fullName>
    </recommendedName>
</protein>
<sequence>MENQEPILLDFVIDKLTNSIQNTISGDSFQTEILRLTIKDLKKITKKNGWNFNWKSELADNAKEVYKLTIVNNSDIVQGLLSLTIEADHILMNLLESAPFNIGQDKLYEGVAGNLVAYACKISFQHGFDGYVAFTAKTNLIKHYEKTLGAFHIGRNRMIIPAESAKILVKKYFKQ</sequence>
<reference evidence="1 2" key="1">
    <citation type="submission" date="2018-04" db="EMBL/GenBank/DDBJ databases">
        <title>Adhaeribacter sp. HMF7616 genome sequencing and assembly.</title>
        <authorList>
            <person name="Kang H."/>
            <person name="Kang J."/>
            <person name="Cha I."/>
            <person name="Kim H."/>
            <person name="Joh K."/>
        </authorList>
    </citation>
    <scope>NUCLEOTIDE SEQUENCE [LARGE SCALE GENOMIC DNA]</scope>
    <source>
        <strain evidence="1 2">HMF7616</strain>
    </source>
</reference>
<dbReference type="RefSeq" id="WP_115375197.1">
    <property type="nucleotide sequence ID" value="NZ_QASA01000001.1"/>
</dbReference>
<keyword evidence="2" id="KW-1185">Reference proteome</keyword>
<evidence type="ECO:0000313" key="2">
    <source>
        <dbReference type="Proteomes" id="UP000253919"/>
    </source>
</evidence>
<evidence type="ECO:0008006" key="3">
    <source>
        <dbReference type="Google" id="ProtNLM"/>
    </source>
</evidence>